<reference evidence="1" key="1">
    <citation type="submission" date="2014-11" db="EMBL/GenBank/DDBJ databases">
        <authorList>
            <person name="Amaro Gonzalez C."/>
        </authorList>
    </citation>
    <scope>NUCLEOTIDE SEQUENCE</scope>
</reference>
<name>A0A0E9PNB1_ANGAN</name>
<dbReference type="AlphaFoldDB" id="A0A0E9PNB1"/>
<reference evidence="1" key="2">
    <citation type="journal article" date="2015" name="Fish Shellfish Immunol.">
        <title>Early steps in the European eel (Anguilla anguilla)-Vibrio vulnificus interaction in the gills: Role of the RtxA13 toxin.</title>
        <authorList>
            <person name="Callol A."/>
            <person name="Pajuelo D."/>
            <person name="Ebbesson L."/>
            <person name="Teles M."/>
            <person name="MacKenzie S."/>
            <person name="Amaro C."/>
        </authorList>
    </citation>
    <scope>NUCLEOTIDE SEQUENCE</scope>
</reference>
<organism evidence="1">
    <name type="scientific">Anguilla anguilla</name>
    <name type="common">European freshwater eel</name>
    <name type="synonym">Muraena anguilla</name>
    <dbReference type="NCBI Taxonomy" id="7936"/>
    <lineage>
        <taxon>Eukaryota</taxon>
        <taxon>Metazoa</taxon>
        <taxon>Chordata</taxon>
        <taxon>Craniata</taxon>
        <taxon>Vertebrata</taxon>
        <taxon>Euteleostomi</taxon>
        <taxon>Actinopterygii</taxon>
        <taxon>Neopterygii</taxon>
        <taxon>Teleostei</taxon>
        <taxon>Anguilliformes</taxon>
        <taxon>Anguillidae</taxon>
        <taxon>Anguilla</taxon>
    </lineage>
</organism>
<evidence type="ECO:0000313" key="1">
    <source>
        <dbReference type="EMBL" id="JAH05757.1"/>
    </source>
</evidence>
<proteinExistence type="predicted"/>
<dbReference type="EMBL" id="GBXM01102820">
    <property type="protein sequence ID" value="JAH05757.1"/>
    <property type="molecule type" value="Transcribed_RNA"/>
</dbReference>
<sequence>MYTTWRFRPGVCSVFPFCSVSCLATLCLCQGLVG</sequence>
<accession>A0A0E9PNB1</accession>
<protein>
    <submittedName>
        <fullName evidence="1">Uncharacterized protein</fullName>
    </submittedName>
</protein>